<name>A0A1R1IBS4_9RHOO</name>
<protein>
    <recommendedName>
        <fullName evidence="4">DUF4118 domain-containing protein</fullName>
    </recommendedName>
</protein>
<feature type="transmembrane region" description="Helical" evidence="1">
    <location>
        <begin position="45"/>
        <end position="77"/>
    </location>
</feature>
<keyword evidence="1" id="KW-0812">Transmembrane</keyword>
<evidence type="ECO:0008006" key="4">
    <source>
        <dbReference type="Google" id="ProtNLM"/>
    </source>
</evidence>
<proteinExistence type="predicted"/>
<evidence type="ECO:0000313" key="2">
    <source>
        <dbReference type="EMBL" id="OMG56135.1"/>
    </source>
</evidence>
<evidence type="ECO:0000256" key="1">
    <source>
        <dbReference type="SAM" id="Phobius"/>
    </source>
</evidence>
<keyword evidence="1" id="KW-0472">Membrane</keyword>
<feature type="transmembrane region" description="Helical" evidence="1">
    <location>
        <begin position="14"/>
        <end position="33"/>
    </location>
</feature>
<sequence length="120" mass="13299">MNLPTLLCQRPTPLTQIGIWAAAMVTTGLVGYLRMISPAAYEFHLLFLLPVLAVAWFINLSRASMLAVLAVVLWYLAERQLTGGGLERGPLLFNTVLRLGMLLGAAWLLDRLRIRLGKQP</sequence>
<organism evidence="2 3">
    <name type="scientific">Azonexus hydrophilus</name>
    <dbReference type="NCBI Taxonomy" id="418702"/>
    <lineage>
        <taxon>Bacteria</taxon>
        <taxon>Pseudomonadati</taxon>
        <taxon>Pseudomonadota</taxon>
        <taxon>Betaproteobacteria</taxon>
        <taxon>Rhodocyclales</taxon>
        <taxon>Azonexaceae</taxon>
        <taxon>Azonexus</taxon>
    </lineage>
</organism>
<keyword evidence="1" id="KW-1133">Transmembrane helix</keyword>
<dbReference type="STRING" id="418702.BJN45_00395"/>
<keyword evidence="3" id="KW-1185">Reference proteome</keyword>
<dbReference type="Proteomes" id="UP000187526">
    <property type="component" value="Unassembled WGS sequence"/>
</dbReference>
<accession>A0A1R1IBS4</accession>
<dbReference type="EMBL" id="MTHD01000001">
    <property type="protein sequence ID" value="OMG56135.1"/>
    <property type="molecule type" value="Genomic_DNA"/>
</dbReference>
<feature type="transmembrane region" description="Helical" evidence="1">
    <location>
        <begin position="89"/>
        <end position="109"/>
    </location>
</feature>
<dbReference type="AlphaFoldDB" id="A0A1R1IBS4"/>
<reference evidence="2 3" key="1">
    <citation type="submission" date="2016-10" db="EMBL/GenBank/DDBJ databases">
        <title>Alkaliphiles isolated from bioreactors.</title>
        <authorList>
            <person name="Salah Z."/>
            <person name="Rout S.P."/>
            <person name="Humphreys P.N."/>
        </authorList>
    </citation>
    <scope>NUCLEOTIDE SEQUENCE [LARGE SCALE GENOMIC DNA]</scope>
    <source>
        <strain evidence="2 3">ZS02</strain>
    </source>
</reference>
<comment type="caution">
    <text evidence="2">The sequence shown here is derived from an EMBL/GenBank/DDBJ whole genome shotgun (WGS) entry which is preliminary data.</text>
</comment>
<gene>
    <name evidence="2" type="ORF">BJN45_00395</name>
</gene>
<dbReference type="OrthoDB" id="9813903at2"/>
<evidence type="ECO:0000313" key="3">
    <source>
        <dbReference type="Proteomes" id="UP000187526"/>
    </source>
</evidence>
<dbReference type="RefSeq" id="WP_076090990.1">
    <property type="nucleotide sequence ID" value="NZ_MTHD01000001.1"/>
</dbReference>